<dbReference type="SUPFAM" id="SSF103657">
    <property type="entry name" value="BAR/IMD domain-like"/>
    <property type="match status" value="1"/>
</dbReference>
<dbReference type="OrthoDB" id="10254720at2759"/>
<dbReference type="GO" id="GO:0005886">
    <property type="term" value="C:plasma membrane"/>
    <property type="evidence" value="ECO:0007669"/>
    <property type="project" value="TreeGrafter"/>
</dbReference>
<dbReference type="InterPro" id="IPR027267">
    <property type="entry name" value="AH/BAR_dom_sf"/>
</dbReference>
<dbReference type="InterPro" id="IPR036871">
    <property type="entry name" value="PX_dom_sf"/>
</dbReference>
<gene>
    <name evidence="6" type="ORF">M0811_02835</name>
</gene>
<feature type="domain" description="PX" evidence="5">
    <location>
        <begin position="158"/>
        <end position="268"/>
    </location>
</feature>
<feature type="region of interest" description="Disordered" evidence="3">
    <location>
        <begin position="66"/>
        <end position="137"/>
    </location>
</feature>
<dbReference type="InterPro" id="IPR001683">
    <property type="entry name" value="PX_dom"/>
</dbReference>
<comment type="caution">
    <text evidence="6">The sequence shown here is derived from an EMBL/GenBank/DDBJ whole genome shotgun (WGS) entry which is preliminary data.</text>
</comment>
<dbReference type="GO" id="GO:0006897">
    <property type="term" value="P:endocytosis"/>
    <property type="evidence" value="ECO:0007669"/>
    <property type="project" value="TreeGrafter"/>
</dbReference>
<evidence type="ECO:0000256" key="2">
    <source>
        <dbReference type="PROSITE-ProRule" id="PRU00192"/>
    </source>
</evidence>
<dbReference type="SUPFAM" id="SSF50044">
    <property type="entry name" value="SH3-domain"/>
    <property type="match status" value="1"/>
</dbReference>
<evidence type="ECO:0000256" key="3">
    <source>
        <dbReference type="SAM" id="MobiDB-lite"/>
    </source>
</evidence>
<reference evidence="6" key="1">
    <citation type="submission" date="2022-10" db="EMBL/GenBank/DDBJ databases">
        <title>Novel sulphate-reducing endosymbionts in the free-living metamonad Anaeramoeba.</title>
        <authorList>
            <person name="Jerlstrom-Hultqvist J."/>
            <person name="Cepicka I."/>
            <person name="Gallot-Lavallee L."/>
            <person name="Salas-Leiva D."/>
            <person name="Curtis B.A."/>
            <person name="Zahonova K."/>
            <person name="Pipaliya S."/>
            <person name="Dacks J."/>
            <person name="Roger A.J."/>
        </authorList>
    </citation>
    <scope>NUCLEOTIDE SEQUENCE</scope>
    <source>
        <strain evidence="6">BMAN</strain>
    </source>
</reference>
<dbReference type="PANTHER" id="PTHR45827">
    <property type="entry name" value="SORTING NEXIN"/>
    <property type="match status" value="1"/>
</dbReference>
<dbReference type="Pfam" id="PF00787">
    <property type="entry name" value="PX"/>
    <property type="match status" value="1"/>
</dbReference>
<dbReference type="Gene3D" id="3.30.1520.10">
    <property type="entry name" value="Phox-like domain"/>
    <property type="match status" value="1"/>
</dbReference>
<evidence type="ECO:0000256" key="1">
    <source>
        <dbReference type="ARBA" id="ARBA00022443"/>
    </source>
</evidence>
<dbReference type="GO" id="GO:0097320">
    <property type="term" value="P:plasma membrane tubulation"/>
    <property type="evidence" value="ECO:0007669"/>
    <property type="project" value="TreeGrafter"/>
</dbReference>
<evidence type="ECO:0000313" key="7">
    <source>
        <dbReference type="Proteomes" id="UP001149090"/>
    </source>
</evidence>
<keyword evidence="1 2" id="KW-0728">SH3 domain</keyword>
<dbReference type="Proteomes" id="UP001149090">
    <property type="component" value="Unassembled WGS sequence"/>
</dbReference>
<dbReference type="InterPro" id="IPR001452">
    <property type="entry name" value="SH3_domain"/>
</dbReference>
<keyword evidence="7" id="KW-1185">Reference proteome</keyword>
<evidence type="ECO:0000259" key="4">
    <source>
        <dbReference type="PROSITE" id="PS50002"/>
    </source>
</evidence>
<accession>A0A9Q0R518</accession>
<dbReference type="PROSITE" id="PS50195">
    <property type="entry name" value="PX"/>
    <property type="match status" value="1"/>
</dbReference>
<dbReference type="Pfam" id="PF00018">
    <property type="entry name" value="SH3_1"/>
    <property type="match status" value="1"/>
</dbReference>
<proteinExistence type="predicted"/>
<evidence type="ECO:0000313" key="6">
    <source>
        <dbReference type="EMBL" id="KAJ5067647.1"/>
    </source>
</evidence>
<feature type="domain" description="SH3" evidence="4">
    <location>
        <begin position="4"/>
        <end position="65"/>
    </location>
</feature>
<dbReference type="GO" id="GO:0031410">
    <property type="term" value="C:cytoplasmic vesicle"/>
    <property type="evidence" value="ECO:0007669"/>
    <property type="project" value="TreeGrafter"/>
</dbReference>
<dbReference type="OMA" id="DQKEMQQ"/>
<dbReference type="EMBL" id="JAPDFW010000125">
    <property type="protein sequence ID" value="KAJ5067647.1"/>
    <property type="molecule type" value="Genomic_DNA"/>
</dbReference>
<name>A0A9Q0R518_ANAIG</name>
<dbReference type="InterPro" id="IPR036028">
    <property type="entry name" value="SH3-like_dom_sf"/>
</dbReference>
<dbReference type="GO" id="GO:0016197">
    <property type="term" value="P:endosomal transport"/>
    <property type="evidence" value="ECO:0007669"/>
    <property type="project" value="TreeGrafter"/>
</dbReference>
<dbReference type="AlphaFoldDB" id="A0A9Q0R518"/>
<sequence length="522" mass="61515">MSLIPEFLVTALYSFEASDDGELTFKTGDKIVVISVDEGWWTGYLADDPSKVGMFPYNYVERVGDNDQETEDELDKKNEKEPKEIEKNPKNKKQKEEKKSNIKNNGNIEIEIEKENTTKNEEKTNEDSPKEKRQETVVNPNEKYIIEEGFKWSRNPTKTYLEVSITGTEKRGNFKKFLTYEIHTEPGNHKVYHRYSHFFWLYEQLRRMFPNIRIPILPEKKATGKFKEAFIQSRKKDLEKFLKRVAQHPVLSECYFFLDFLQNDKEIIWEESKRKVERDHRSFWRTVETVPVLSDDVTENQTKQNIQKFKSHNILFEQAFKLLHKNLDDINLLMKQCSLVSKELSSSMNHVADISLDWNKSVDSEKNSLQSTELKLDSFLKHFSSFWKGFSEELLKKTEEERALISNFGEFNISSPSFIDVFKNFEISLTDLHSKMNLLAKAETKSRNVEEIQKISEESKKKMVISSSITLAEINHFHSIRIKDIKQILQKFVDIQHVFYTKILKELEEIKPEIDSIKIDEN</sequence>
<dbReference type="Pfam" id="PF10456">
    <property type="entry name" value="BAR_3_WASP_bdg"/>
    <property type="match status" value="1"/>
</dbReference>
<dbReference type="Gene3D" id="1.20.1270.60">
    <property type="entry name" value="Arfaptin homology (AH) domain/BAR domain"/>
    <property type="match status" value="1"/>
</dbReference>
<dbReference type="SUPFAM" id="SSF64268">
    <property type="entry name" value="PX domain"/>
    <property type="match status" value="1"/>
</dbReference>
<feature type="compositionally biased region" description="Basic and acidic residues" evidence="3">
    <location>
        <begin position="111"/>
        <end position="135"/>
    </location>
</feature>
<dbReference type="GO" id="GO:0035091">
    <property type="term" value="F:phosphatidylinositol binding"/>
    <property type="evidence" value="ECO:0007669"/>
    <property type="project" value="InterPro"/>
</dbReference>
<dbReference type="PANTHER" id="PTHR45827:SF1">
    <property type="entry name" value="SORTING NEXIN"/>
    <property type="match status" value="1"/>
</dbReference>
<protein>
    <submittedName>
        <fullName evidence="6">Sorting nexin</fullName>
    </submittedName>
</protein>
<dbReference type="PROSITE" id="PS50002">
    <property type="entry name" value="SH3"/>
    <property type="match status" value="1"/>
</dbReference>
<dbReference type="InterPro" id="IPR019497">
    <property type="entry name" value="Sorting_nexin_WASP-bd-dom"/>
</dbReference>
<dbReference type="SMART" id="SM00326">
    <property type="entry name" value="SH3"/>
    <property type="match status" value="1"/>
</dbReference>
<dbReference type="SMART" id="SM00312">
    <property type="entry name" value="PX"/>
    <property type="match status" value="1"/>
</dbReference>
<organism evidence="6 7">
    <name type="scientific">Anaeramoeba ignava</name>
    <name type="common">Anaerobic marine amoeba</name>
    <dbReference type="NCBI Taxonomy" id="1746090"/>
    <lineage>
        <taxon>Eukaryota</taxon>
        <taxon>Metamonada</taxon>
        <taxon>Anaeramoebidae</taxon>
        <taxon>Anaeramoeba</taxon>
    </lineage>
</organism>
<dbReference type="Gene3D" id="2.30.30.40">
    <property type="entry name" value="SH3 Domains"/>
    <property type="match status" value="1"/>
</dbReference>
<evidence type="ECO:0000259" key="5">
    <source>
        <dbReference type="PROSITE" id="PS50195"/>
    </source>
</evidence>
<dbReference type="PRINTS" id="PR00452">
    <property type="entry name" value="SH3DOMAIN"/>
</dbReference>
<feature type="compositionally biased region" description="Basic and acidic residues" evidence="3">
    <location>
        <begin position="74"/>
        <end position="100"/>
    </location>
</feature>
<dbReference type="CDD" id="cd00174">
    <property type="entry name" value="SH3"/>
    <property type="match status" value="1"/>
</dbReference>